<dbReference type="Proteomes" id="UP001396898">
    <property type="component" value="Unassembled WGS sequence"/>
</dbReference>
<dbReference type="InterPro" id="IPR000210">
    <property type="entry name" value="BTB/POZ_dom"/>
</dbReference>
<feature type="domain" description="BTB" evidence="1">
    <location>
        <begin position="12"/>
        <end position="81"/>
    </location>
</feature>
<evidence type="ECO:0000259" key="1">
    <source>
        <dbReference type="PROSITE" id="PS50097"/>
    </source>
</evidence>
<reference evidence="2 3" key="1">
    <citation type="submission" date="2023-01" db="EMBL/GenBank/DDBJ databases">
        <title>Analysis of 21 Apiospora genomes using comparative genomics revels a genus with tremendous synthesis potential of carbohydrate active enzymes and secondary metabolites.</title>
        <authorList>
            <person name="Sorensen T."/>
        </authorList>
    </citation>
    <scope>NUCLEOTIDE SEQUENCE [LARGE SCALE GENOMIC DNA]</scope>
    <source>
        <strain evidence="2 3">CBS 20057</strain>
    </source>
</reference>
<dbReference type="SUPFAM" id="SSF54695">
    <property type="entry name" value="POZ domain"/>
    <property type="match status" value="1"/>
</dbReference>
<dbReference type="PROSITE" id="PS50097">
    <property type="entry name" value="BTB"/>
    <property type="match status" value="1"/>
</dbReference>
<evidence type="ECO:0000313" key="2">
    <source>
        <dbReference type="EMBL" id="KAK8033624.1"/>
    </source>
</evidence>
<sequence>MSPPFDSILRSRAITFVVGPNKTQYVVHADVLTRLSRPLRALLDGDMKEAKESRVVWDDVDKHTFVRFVQWAYTDDYVTADPDILLDASNIQTGASSASSTSKTNKPDSKPYCIQDKVKDSTACPIGCNSTISTTSSYCAKCSQYFNPRYCNSCGTQIDKGCSKCCIASKGATMAKGFTTSVDWKIASSTFKPRPNKEGCEDYSAVFSCHANLYILADKYDISPLGKLSMHKLYTTLNSFNLYPSRMADILSLAELVFENTLDGDKLRLMMVHYCACIVEDLAKCDKFQPTLQAYSEFGSALMVKMSERLE</sequence>
<accession>A0ABR1SH73</accession>
<comment type="caution">
    <text evidence="2">The sequence shown here is derived from an EMBL/GenBank/DDBJ whole genome shotgun (WGS) entry which is preliminary data.</text>
</comment>
<organism evidence="2 3">
    <name type="scientific">Apiospora marii</name>
    <dbReference type="NCBI Taxonomy" id="335849"/>
    <lineage>
        <taxon>Eukaryota</taxon>
        <taxon>Fungi</taxon>
        <taxon>Dikarya</taxon>
        <taxon>Ascomycota</taxon>
        <taxon>Pezizomycotina</taxon>
        <taxon>Sordariomycetes</taxon>
        <taxon>Xylariomycetidae</taxon>
        <taxon>Amphisphaeriales</taxon>
        <taxon>Apiosporaceae</taxon>
        <taxon>Apiospora</taxon>
    </lineage>
</organism>
<dbReference type="Gene3D" id="3.30.710.10">
    <property type="entry name" value="Potassium Channel Kv1.1, Chain A"/>
    <property type="match status" value="1"/>
</dbReference>
<gene>
    <name evidence="2" type="ORF">PG991_003022</name>
</gene>
<dbReference type="PANTHER" id="PTHR47843:SF2">
    <property type="entry name" value="BTB DOMAIN-CONTAINING PROTEIN"/>
    <property type="match status" value="1"/>
</dbReference>
<keyword evidence="3" id="KW-1185">Reference proteome</keyword>
<dbReference type="EMBL" id="JAQQWI010000006">
    <property type="protein sequence ID" value="KAK8033624.1"/>
    <property type="molecule type" value="Genomic_DNA"/>
</dbReference>
<evidence type="ECO:0000313" key="3">
    <source>
        <dbReference type="Proteomes" id="UP001396898"/>
    </source>
</evidence>
<protein>
    <recommendedName>
        <fullName evidence="1">BTB domain-containing protein</fullName>
    </recommendedName>
</protein>
<dbReference type="InterPro" id="IPR011333">
    <property type="entry name" value="SKP1/BTB/POZ_sf"/>
</dbReference>
<dbReference type="PANTHER" id="PTHR47843">
    <property type="entry name" value="BTB DOMAIN-CONTAINING PROTEIN-RELATED"/>
    <property type="match status" value="1"/>
</dbReference>
<proteinExistence type="predicted"/>
<name>A0ABR1SH73_9PEZI</name>